<proteinExistence type="predicted"/>
<dbReference type="Proteomes" id="UP001497516">
    <property type="component" value="Chromosome 9"/>
</dbReference>
<organism evidence="1 2">
    <name type="scientific">Linum trigynum</name>
    <dbReference type="NCBI Taxonomy" id="586398"/>
    <lineage>
        <taxon>Eukaryota</taxon>
        <taxon>Viridiplantae</taxon>
        <taxon>Streptophyta</taxon>
        <taxon>Embryophyta</taxon>
        <taxon>Tracheophyta</taxon>
        <taxon>Spermatophyta</taxon>
        <taxon>Magnoliopsida</taxon>
        <taxon>eudicotyledons</taxon>
        <taxon>Gunneridae</taxon>
        <taxon>Pentapetalae</taxon>
        <taxon>rosids</taxon>
        <taxon>fabids</taxon>
        <taxon>Malpighiales</taxon>
        <taxon>Linaceae</taxon>
        <taxon>Linum</taxon>
    </lineage>
</organism>
<dbReference type="AlphaFoldDB" id="A0AAV2GNN0"/>
<accession>A0AAV2GNN0</accession>
<reference evidence="1 2" key="1">
    <citation type="submission" date="2024-04" db="EMBL/GenBank/DDBJ databases">
        <authorList>
            <person name="Fracassetti M."/>
        </authorList>
    </citation>
    <scope>NUCLEOTIDE SEQUENCE [LARGE SCALE GENOMIC DNA]</scope>
</reference>
<keyword evidence="2" id="KW-1185">Reference proteome</keyword>
<gene>
    <name evidence="1" type="ORF">LTRI10_LOCUS51083</name>
</gene>
<protein>
    <submittedName>
        <fullName evidence="1">Uncharacterized protein</fullName>
    </submittedName>
</protein>
<dbReference type="EMBL" id="OZ034822">
    <property type="protein sequence ID" value="CAL1411744.1"/>
    <property type="molecule type" value="Genomic_DNA"/>
</dbReference>
<evidence type="ECO:0000313" key="1">
    <source>
        <dbReference type="EMBL" id="CAL1411744.1"/>
    </source>
</evidence>
<evidence type="ECO:0000313" key="2">
    <source>
        <dbReference type="Proteomes" id="UP001497516"/>
    </source>
</evidence>
<name>A0AAV2GNN0_9ROSI</name>
<sequence>MSKTIASHLNPRLRPPDELVTTTILGTLEFRGCRHGGKMVGMSGDDCAHLLHQKGPDPLVESEGFILVLACSYLSW</sequence>